<feature type="compositionally biased region" description="Polar residues" evidence="1">
    <location>
        <begin position="46"/>
        <end position="62"/>
    </location>
</feature>
<protein>
    <submittedName>
        <fullName evidence="2">Uncharacterized protein</fullName>
    </submittedName>
</protein>
<dbReference type="Proteomes" id="UP000050164">
    <property type="component" value="Unassembled WGS sequence"/>
</dbReference>
<dbReference type="EMBL" id="CNFT01001888">
    <property type="protein sequence ID" value="CKT72854.1"/>
    <property type="molecule type" value="Genomic_DNA"/>
</dbReference>
<evidence type="ECO:0000256" key="1">
    <source>
        <dbReference type="SAM" id="MobiDB-lite"/>
    </source>
</evidence>
<reference evidence="2 3" key="1">
    <citation type="submission" date="2015-03" db="EMBL/GenBank/DDBJ databases">
        <authorList>
            <consortium name="Pathogen Informatics"/>
        </authorList>
    </citation>
    <scope>NUCLEOTIDE SEQUENCE [LARGE SCALE GENOMIC DNA]</scope>
    <source>
        <strain evidence="2 3">Bir 185</strain>
    </source>
</reference>
<evidence type="ECO:0000313" key="3">
    <source>
        <dbReference type="Proteomes" id="UP000050164"/>
    </source>
</evidence>
<feature type="region of interest" description="Disordered" evidence="1">
    <location>
        <begin position="26"/>
        <end position="62"/>
    </location>
</feature>
<proteinExistence type="predicted"/>
<sequence length="62" mass="6271">MSANKAAARALPTVPAIIIGRLPRRAPTPASAGARIGPHQFGSCVSMRSTIPGNSSTITSSI</sequence>
<evidence type="ECO:0000313" key="2">
    <source>
        <dbReference type="EMBL" id="CKT72854.1"/>
    </source>
</evidence>
<name>A0A655ATZ4_MYCTX</name>
<organism evidence="2 3">
    <name type="scientific">Mycobacterium tuberculosis</name>
    <dbReference type="NCBI Taxonomy" id="1773"/>
    <lineage>
        <taxon>Bacteria</taxon>
        <taxon>Bacillati</taxon>
        <taxon>Actinomycetota</taxon>
        <taxon>Actinomycetes</taxon>
        <taxon>Mycobacteriales</taxon>
        <taxon>Mycobacteriaceae</taxon>
        <taxon>Mycobacterium</taxon>
        <taxon>Mycobacterium tuberculosis complex</taxon>
    </lineage>
</organism>
<dbReference type="AlphaFoldDB" id="A0A655ATZ4"/>
<accession>A0A655ATZ4</accession>
<gene>
    <name evidence="2" type="ORF">ERS027659_04771</name>
</gene>